<name>A0AB33V948_9VIRU</name>
<organism evidence="1">
    <name type="scientific">Latid herpesvirus 1</name>
    <dbReference type="NCBI Taxonomy" id="3096545"/>
    <lineage>
        <taxon>Viruses</taxon>
        <taxon>Duplodnaviria</taxon>
        <taxon>Heunggongvirae</taxon>
        <taxon>Peploviricota</taxon>
        <taxon>Herviviricetes</taxon>
        <taxon>Herpesvirales</taxon>
    </lineage>
</organism>
<reference evidence="1" key="1">
    <citation type="submission" date="2023-06" db="EMBL/GenBank/DDBJ databases">
        <authorList>
            <person name="Mercer L.K."/>
            <person name="Harding E.F."/>
            <person name="Sridhar T."/>
            <person name="White P.A."/>
        </authorList>
    </citation>
    <scope>NUCLEOTIDE SEQUENCE</scope>
</reference>
<sequence length="245" mass="26491">MKGAMDRFFMMCGHRNCTFRVNIEDGGAFTTHLKRHLVQCSKTVYLSCPRCKTRLYKLRCDKLDDVRFDLKRGWNHVAGLQPECAAAGTPINFVHFLIELEGLEETEKSEFEAHLLPLTLRFPPIERAPEHAPGRVQPRGGVGGGIGLGALGGGGGGGMSGADFCGVQVTIPICELPDENDSSAFAKSGVVTCFPSTAQGAGPFLFCEPCRHRSLLREVIGPRRVFPLCPESGLIVTGEGLGRCS</sequence>
<reference evidence="1" key="2">
    <citation type="journal article" date="2024" name="Virology">
        <title>Novel viruses discovered in metatranscriptomic analysis of farmed barramundi in Asia and Australia.</title>
        <authorList>
            <person name="Mercer L.K."/>
            <person name="Harding E.F."/>
            <person name="Sridhar T."/>
            <person name="White P.A."/>
        </authorList>
    </citation>
    <scope>NUCLEOTIDE SEQUENCE</scope>
</reference>
<evidence type="ECO:0000313" key="1">
    <source>
        <dbReference type="EMBL" id="DBA59430.1"/>
    </source>
</evidence>
<dbReference type="EMBL" id="BK064844">
    <property type="protein sequence ID" value="DBA59430.1"/>
    <property type="molecule type" value="Genomic_DNA"/>
</dbReference>
<protein>
    <submittedName>
        <fullName evidence="1">ORF20</fullName>
    </submittedName>
</protein>
<proteinExistence type="predicted"/>
<accession>A0AB33V948</accession>